<dbReference type="PROSITE" id="PS50158">
    <property type="entry name" value="ZF_CCHC"/>
    <property type="match status" value="1"/>
</dbReference>
<keyword evidence="4" id="KW-0695">RNA-directed DNA polymerase</keyword>
<dbReference type="GO" id="GO:0003676">
    <property type="term" value="F:nucleic acid binding"/>
    <property type="evidence" value="ECO:0007669"/>
    <property type="project" value="InterPro"/>
</dbReference>
<gene>
    <name evidence="4" type="ORF">Tci_863925</name>
</gene>
<keyword evidence="4" id="KW-0808">Transferase</keyword>
<evidence type="ECO:0000313" key="4">
    <source>
        <dbReference type="EMBL" id="GFC91955.1"/>
    </source>
</evidence>
<dbReference type="SUPFAM" id="SSF57756">
    <property type="entry name" value="Retrovirus zinc finger-like domains"/>
    <property type="match status" value="1"/>
</dbReference>
<sequence>MTLLEAIKANSKNRTRGKIPAGLTLRDLSNKVGDIARDCRGTANANTANNQRGNGTGQKPICYECGSKGHFRKDCPKFKNNNRGTQGGNATASTKV</sequence>
<dbReference type="GO" id="GO:0003964">
    <property type="term" value="F:RNA-directed DNA polymerase activity"/>
    <property type="evidence" value="ECO:0007669"/>
    <property type="project" value="UniProtKB-KW"/>
</dbReference>
<feature type="compositionally biased region" description="Polar residues" evidence="2">
    <location>
        <begin position="79"/>
        <end position="96"/>
    </location>
</feature>
<reference evidence="4" key="1">
    <citation type="journal article" date="2019" name="Sci. Rep.">
        <title>Draft genome of Tanacetum cinerariifolium, the natural source of mosquito coil.</title>
        <authorList>
            <person name="Yamashiro T."/>
            <person name="Shiraishi A."/>
            <person name="Satake H."/>
            <person name="Nakayama K."/>
        </authorList>
    </citation>
    <scope>NUCLEOTIDE SEQUENCE</scope>
</reference>
<dbReference type="EMBL" id="BKCJ011134739">
    <property type="protein sequence ID" value="GFC91955.1"/>
    <property type="molecule type" value="Genomic_DNA"/>
</dbReference>
<feature type="region of interest" description="Disordered" evidence="2">
    <location>
        <begin position="74"/>
        <end position="96"/>
    </location>
</feature>
<dbReference type="GO" id="GO:0008270">
    <property type="term" value="F:zinc ion binding"/>
    <property type="evidence" value="ECO:0007669"/>
    <property type="project" value="UniProtKB-KW"/>
</dbReference>
<evidence type="ECO:0000256" key="2">
    <source>
        <dbReference type="SAM" id="MobiDB-lite"/>
    </source>
</evidence>
<feature type="non-terminal residue" evidence="4">
    <location>
        <position position="96"/>
    </location>
</feature>
<keyword evidence="1" id="KW-0863">Zinc-finger</keyword>
<dbReference type="InterPro" id="IPR036875">
    <property type="entry name" value="Znf_CCHC_sf"/>
</dbReference>
<keyword evidence="4" id="KW-0548">Nucleotidyltransferase</keyword>
<keyword evidence="1" id="KW-0479">Metal-binding</keyword>
<evidence type="ECO:0000256" key="1">
    <source>
        <dbReference type="PROSITE-ProRule" id="PRU00047"/>
    </source>
</evidence>
<dbReference type="InterPro" id="IPR001878">
    <property type="entry name" value="Znf_CCHC"/>
</dbReference>
<name>A0A699S3N1_TANCI</name>
<protein>
    <submittedName>
        <fullName evidence="4">Putative reverse transcriptase domain-containing protein</fullName>
    </submittedName>
</protein>
<proteinExistence type="predicted"/>
<dbReference type="Pfam" id="PF00098">
    <property type="entry name" value="zf-CCHC"/>
    <property type="match status" value="1"/>
</dbReference>
<dbReference type="SMART" id="SM00343">
    <property type="entry name" value="ZnF_C2HC"/>
    <property type="match status" value="1"/>
</dbReference>
<accession>A0A699S3N1</accession>
<comment type="caution">
    <text evidence="4">The sequence shown here is derived from an EMBL/GenBank/DDBJ whole genome shotgun (WGS) entry which is preliminary data.</text>
</comment>
<dbReference type="Gene3D" id="4.10.60.10">
    <property type="entry name" value="Zinc finger, CCHC-type"/>
    <property type="match status" value="1"/>
</dbReference>
<dbReference type="AlphaFoldDB" id="A0A699S3N1"/>
<evidence type="ECO:0000259" key="3">
    <source>
        <dbReference type="PROSITE" id="PS50158"/>
    </source>
</evidence>
<feature type="domain" description="CCHC-type" evidence="3">
    <location>
        <begin position="62"/>
        <end position="77"/>
    </location>
</feature>
<keyword evidence="1" id="KW-0862">Zinc</keyword>
<organism evidence="4">
    <name type="scientific">Tanacetum cinerariifolium</name>
    <name type="common">Dalmatian daisy</name>
    <name type="synonym">Chrysanthemum cinerariifolium</name>
    <dbReference type="NCBI Taxonomy" id="118510"/>
    <lineage>
        <taxon>Eukaryota</taxon>
        <taxon>Viridiplantae</taxon>
        <taxon>Streptophyta</taxon>
        <taxon>Embryophyta</taxon>
        <taxon>Tracheophyta</taxon>
        <taxon>Spermatophyta</taxon>
        <taxon>Magnoliopsida</taxon>
        <taxon>eudicotyledons</taxon>
        <taxon>Gunneridae</taxon>
        <taxon>Pentapetalae</taxon>
        <taxon>asterids</taxon>
        <taxon>campanulids</taxon>
        <taxon>Asterales</taxon>
        <taxon>Asteraceae</taxon>
        <taxon>Asteroideae</taxon>
        <taxon>Anthemideae</taxon>
        <taxon>Anthemidinae</taxon>
        <taxon>Tanacetum</taxon>
    </lineage>
</organism>